<sequence>YSAALDEAAHSAELRARQQEISTAKAELQQQLQAEKAKVVAAEEEISLAKDADKARADKLNEKVTTLIDRQVELQTAEKEYQEVEASGRCEAQTGEDLREAMQKHEHITKTVISSLLVGTCTSGKVKSEYLEALRGYLQEIQVEKTLVAAADGLGVAPDKRGTFDK</sequence>
<evidence type="ECO:0000313" key="3">
    <source>
        <dbReference type="Proteomes" id="UP000601435"/>
    </source>
</evidence>
<dbReference type="AlphaFoldDB" id="A0A812QTH2"/>
<accession>A0A812QTH2</accession>
<evidence type="ECO:0000313" key="2">
    <source>
        <dbReference type="EMBL" id="CAE7403396.1"/>
    </source>
</evidence>
<dbReference type="Proteomes" id="UP000601435">
    <property type="component" value="Unassembled WGS sequence"/>
</dbReference>
<gene>
    <name evidence="2" type="primary">car</name>
    <name evidence="2" type="ORF">SNEC2469_LOCUS11051</name>
</gene>
<feature type="non-terminal residue" evidence="2">
    <location>
        <position position="1"/>
    </location>
</feature>
<keyword evidence="3" id="KW-1185">Reference proteome</keyword>
<reference evidence="2" key="1">
    <citation type="submission" date="2021-02" db="EMBL/GenBank/DDBJ databases">
        <authorList>
            <person name="Dougan E. K."/>
            <person name="Rhodes N."/>
            <person name="Thang M."/>
            <person name="Chan C."/>
        </authorList>
    </citation>
    <scope>NUCLEOTIDE SEQUENCE</scope>
</reference>
<evidence type="ECO:0000256" key="1">
    <source>
        <dbReference type="SAM" id="Coils"/>
    </source>
</evidence>
<organism evidence="2 3">
    <name type="scientific">Symbiodinium necroappetens</name>
    <dbReference type="NCBI Taxonomy" id="1628268"/>
    <lineage>
        <taxon>Eukaryota</taxon>
        <taxon>Sar</taxon>
        <taxon>Alveolata</taxon>
        <taxon>Dinophyceae</taxon>
        <taxon>Suessiales</taxon>
        <taxon>Symbiodiniaceae</taxon>
        <taxon>Symbiodinium</taxon>
    </lineage>
</organism>
<name>A0A812QTH2_9DINO</name>
<dbReference type="OrthoDB" id="433433at2759"/>
<keyword evidence="1" id="KW-0175">Coiled coil</keyword>
<dbReference type="EMBL" id="CAJNJA010017553">
    <property type="protein sequence ID" value="CAE7403396.1"/>
    <property type="molecule type" value="Genomic_DNA"/>
</dbReference>
<feature type="coiled-coil region" evidence="1">
    <location>
        <begin position="11"/>
        <end position="87"/>
    </location>
</feature>
<feature type="non-terminal residue" evidence="2">
    <location>
        <position position="166"/>
    </location>
</feature>
<comment type="caution">
    <text evidence="2">The sequence shown here is derived from an EMBL/GenBank/DDBJ whole genome shotgun (WGS) entry which is preliminary data.</text>
</comment>
<protein>
    <submittedName>
        <fullName evidence="2">Car protein</fullName>
    </submittedName>
</protein>
<proteinExistence type="predicted"/>